<dbReference type="GO" id="GO:0009007">
    <property type="term" value="F:site-specific DNA-methyltransferase (adenine-specific) activity"/>
    <property type="evidence" value="ECO:0007669"/>
    <property type="project" value="UniProtKB-EC"/>
</dbReference>
<dbReference type="PANTHER" id="PTHR33841">
    <property type="entry name" value="DNA METHYLTRANSFERASE YEEA-RELATED"/>
    <property type="match status" value="1"/>
</dbReference>
<dbReference type="GO" id="GO:0003676">
    <property type="term" value="F:nucleic acid binding"/>
    <property type="evidence" value="ECO:0007669"/>
    <property type="project" value="InterPro"/>
</dbReference>
<evidence type="ECO:0000313" key="8">
    <source>
        <dbReference type="Proteomes" id="UP000063434"/>
    </source>
</evidence>
<dbReference type="Gene3D" id="3.40.50.150">
    <property type="entry name" value="Vaccinia Virus protein VP39"/>
    <property type="match status" value="1"/>
</dbReference>
<feature type="domain" description="Rhodanese" evidence="6">
    <location>
        <begin position="864"/>
        <end position="891"/>
    </location>
</feature>
<name>A0A109L816_PSEFL</name>
<dbReference type="EC" id="2.1.1.72" evidence="1"/>
<sequence>MNTSHIKSYAPKARTAFIAAMTKRAALFGIRESSIPAMGIAPVEQKGDLVLIGDRALPASVIRPRAALVKKVEQLGFAQAMEQAAYSWFNRLCAIRYMELQDYLDHGRRVLSAADGSAGTPQILEDCLEIDLPGLDKQLITELKLDGNKDEELYRELLLAQCHALHQAMPFLFEAVDDATELLLPDNLTKTDSLIRELVSAIPEEDWANIEIIGWLYQFYISEKKDQVIGKVVKSEDIPAATQLFTPNWIVKYMVQNSLGAQWLATYPDSPLKAQMEYYIEPAEQTAEVNAQLAAITPESLNPEALTLIDPASGSGHILVEGYDLFKAIYLERGYRQRDVAQLILEKNLFGLDIDGRATQLTGFALMMKGRADDRRLFERGIKLNVMALVDSAGFDPEVLANGLKLADYGLQLGDLNELKRLFEHATTFGSLIQVPEGLAKKLLGLKQLCEATSLDLFVTESFKRLGPLVHQAELLAAQYDAVVMNPPYMGSSGMNSPLKKYAKDKFPEAKENLFACFIERCCLLAKDTGQSALVTMHNWMFLSSFQKMRERLLRMKTITTMAHLGAGAFGSISGEVVQAATFVLKNAPPRGYRPVFFRLLDGGEERKRTALRLGENRFAEAAQSEFEKIPGSPIAYWVTAKVRESFVEFPAASASLDPREGLATGNNDRYVRCWPEVSIEEIGLGCEDRTAAKETGRRWFPYNKGGELRKWAGNIWFLVDWLDDGEELQTKLHPSGARVWAHNFNLDFIFRPFLTWSDITSKGLSVRLYPAGFLFDATGLSAFAKDGAFGGAIERATALGNSHLGTMFAQILNPTLHFKSGNFGVLPVNETLDLSASVRQAVAVATKDWDAYERSWDFKSLPLLSATFDSTRNLEGSYTAWITQNRATIAEMQRLEEENNRLFIDAYGLADELTPDVPIEQITLTVNPAYRYGGKLSEAELWTRFREDSMQELVSYAIGCMLGRYSLDEPGLIYAHSGNQGFDPSRYTRFPADADGILPLTDKEWFADDAANRLIEFISVAWDKAHLEANLRFLADSLSPKKTESSRDTLRRYLCDNFFKDHLQTYKKRPIYWLFSSGKQKAFQCLVYLHRYNEGTLARMRTEYVIPLSAKLSSYAAKLEKDIEASNSTAEKKALEKQLSTLHNQQAELATFDEKLRHHADQRISLDLDDGVKVNYGKFGDLLAEVKAVTGDKAE</sequence>
<evidence type="ECO:0000256" key="5">
    <source>
        <dbReference type="ARBA" id="ARBA00047942"/>
    </source>
</evidence>
<comment type="caution">
    <text evidence="7">The sequence shown here is derived from an EMBL/GenBank/DDBJ whole genome shotgun (WGS) entry which is preliminary data.</text>
</comment>
<dbReference type="PANTHER" id="PTHR33841:SF1">
    <property type="entry name" value="DNA METHYLTRANSFERASE A"/>
    <property type="match status" value="1"/>
</dbReference>
<proteinExistence type="predicted"/>
<dbReference type="NCBIfam" id="NF033452">
    <property type="entry name" value="BREX_1_MTaseX"/>
    <property type="match status" value="1"/>
</dbReference>
<accession>A0A109L816</accession>
<evidence type="ECO:0000313" key="7">
    <source>
        <dbReference type="EMBL" id="KWV82735.1"/>
    </source>
</evidence>
<evidence type="ECO:0000256" key="3">
    <source>
        <dbReference type="ARBA" id="ARBA00022679"/>
    </source>
</evidence>
<reference evidence="7 8" key="1">
    <citation type="submission" date="2015-05" db="EMBL/GenBank/DDBJ databases">
        <title>A genomic and transcriptomic approach to investigate the blue pigment phenotype in Pseudomonas fluorescens.</title>
        <authorList>
            <person name="Andreani N.A."/>
            <person name="Cardazzo B."/>
        </authorList>
    </citation>
    <scope>NUCLEOTIDE SEQUENCE [LARGE SCALE GENOMIC DNA]</scope>
    <source>
        <strain evidence="7 8">Ps_40</strain>
    </source>
</reference>
<dbReference type="PROSITE" id="PS50206">
    <property type="entry name" value="RHODANESE_3"/>
    <property type="match status" value="1"/>
</dbReference>
<dbReference type="Pfam" id="PF07669">
    <property type="entry name" value="Eco57I"/>
    <property type="match status" value="1"/>
</dbReference>
<dbReference type="PATRIC" id="fig|294.195.peg.933"/>
<evidence type="ECO:0000256" key="4">
    <source>
        <dbReference type="ARBA" id="ARBA00022691"/>
    </source>
</evidence>
<gene>
    <name evidence="7" type="ORF">PFL603g_00888</name>
</gene>
<dbReference type="EMBL" id="LCYC01000008">
    <property type="protein sequence ID" value="KWV82735.1"/>
    <property type="molecule type" value="Genomic_DNA"/>
</dbReference>
<dbReference type="InterPro" id="IPR011639">
    <property type="entry name" value="MethylTrfase_TaqI-like_dom"/>
</dbReference>
<dbReference type="InterPro" id="IPR050953">
    <property type="entry name" value="N4_N6_ade-DNA_methylase"/>
</dbReference>
<keyword evidence="2 7" id="KW-0489">Methyltransferase</keyword>
<dbReference type="AlphaFoldDB" id="A0A109L816"/>
<dbReference type="SUPFAM" id="SSF53335">
    <property type="entry name" value="S-adenosyl-L-methionine-dependent methyltransferases"/>
    <property type="match status" value="1"/>
</dbReference>
<organism evidence="7 8">
    <name type="scientific">Pseudomonas fluorescens</name>
    <dbReference type="NCBI Taxonomy" id="294"/>
    <lineage>
        <taxon>Bacteria</taxon>
        <taxon>Pseudomonadati</taxon>
        <taxon>Pseudomonadota</taxon>
        <taxon>Gammaproteobacteria</taxon>
        <taxon>Pseudomonadales</taxon>
        <taxon>Pseudomonadaceae</taxon>
        <taxon>Pseudomonas</taxon>
    </lineage>
</organism>
<dbReference type="RefSeq" id="WP_003439530.1">
    <property type="nucleotide sequence ID" value="NZ_LCYC01000008.1"/>
</dbReference>
<dbReference type="PRINTS" id="PR00507">
    <property type="entry name" value="N12N6MTFRASE"/>
</dbReference>
<dbReference type="InterPro" id="IPR047939">
    <property type="entry name" value="BREX_1_PglX"/>
</dbReference>
<dbReference type="Proteomes" id="UP000063434">
    <property type="component" value="Unassembled WGS sequence"/>
</dbReference>
<dbReference type="PROSITE" id="PS00092">
    <property type="entry name" value="N6_MTASE"/>
    <property type="match status" value="1"/>
</dbReference>
<evidence type="ECO:0000256" key="1">
    <source>
        <dbReference type="ARBA" id="ARBA00011900"/>
    </source>
</evidence>
<comment type="catalytic activity">
    <reaction evidence="5">
        <text>a 2'-deoxyadenosine in DNA + S-adenosyl-L-methionine = an N(6)-methyl-2'-deoxyadenosine in DNA + S-adenosyl-L-homocysteine + H(+)</text>
        <dbReference type="Rhea" id="RHEA:15197"/>
        <dbReference type="Rhea" id="RHEA-COMP:12418"/>
        <dbReference type="Rhea" id="RHEA-COMP:12419"/>
        <dbReference type="ChEBI" id="CHEBI:15378"/>
        <dbReference type="ChEBI" id="CHEBI:57856"/>
        <dbReference type="ChEBI" id="CHEBI:59789"/>
        <dbReference type="ChEBI" id="CHEBI:90615"/>
        <dbReference type="ChEBI" id="CHEBI:90616"/>
        <dbReference type="EC" id="2.1.1.72"/>
    </reaction>
</comment>
<keyword evidence="4" id="KW-0949">S-adenosyl-L-methionine</keyword>
<dbReference type="GO" id="GO:0032259">
    <property type="term" value="P:methylation"/>
    <property type="evidence" value="ECO:0007669"/>
    <property type="project" value="UniProtKB-KW"/>
</dbReference>
<evidence type="ECO:0000259" key="6">
    <source>
        <dbReference type="PROSITE" id="PS50206"/>
    </source>
</evidence>
<dbReference type="InterPro" id="IPR029063">
    <property type="entry name" value="SAM-dependent_MTases_sf"/>
</dbReference>
<protein>
    <recommendedName>
        <fullName evidence="1">site-specific DNA-methyltransferase (adenine-specific)</fullName>
        <ecNumber evidence="1">2.1.1.72</ecNumber>
    </recommendedName>
</protein>
<keyword evidence="3" id="KW-0808">Transferase</keyword>
<dbReference type="InterPro" id="IPR001763">
    <property type="entry name" value="Rhodanese-like_dom"/>
</dbReference>
<dbReference type="InterPro" id="IPR002052">
    <property type="entry name" value="DNA_methylase_N6_adenine_CS"/>
</dbReference>
<evidence type="ECO:0000256" key="2">
    <source>
        <dbReference type="ARBA" id="ARBA00022603"/>
    </source>
</evidence>
<dbReference type="GO" id="GO:0006304">
    <property type="term" value="P:DNA modification"/>
    <property type="evidence" value="ECO:0007669"/>
    <property type="project" value="InterPro"/>
</dbReference>